<evidence type="ECO:0000313" key="8">
    <source>
        <dbReference type="Proteomes" id="UP000787635"/>
    </source>
</evidence>
<proteinExistence type="inferred from homology"/>
<dbReference type="Proteomes" id="UP000787635">
    <property type="component" value="Unassembled WGS sequence"/>
</dbReference>
<dbReference type="InterPro" id="IPR005123">
    <property type="entry name" value="Oxoglu/Fe-dep_dioxygenase_dom"/>
</dbReference>
<gene>
    <name evidence="7" type="ORF">HEQ75_21950</name>
</gene>
<accession>A0ABX1E8M8</accession>
<keyword evidence="2 5" id="KW-0479">Metal-binding</keyword>
<sequence>MTGEIPRSATGGDMPRAATAEEMPILDLTPLNQGGDLAPLAAELRRACETIGFFYVKNHGVPQAVVDDVFDATRRYFDLPAEERLRLKIDDRFRRGFMPQGINQHPGYAPDIKESYEFALDLPLDDPAVVAGLPLHGPNRWPPEHPWLRQAAEAYFDQTMALGKRLLRVFALSLGMPEGFFLQYMQKPMVQTRLFHYPPAPPVTDAKAFGVAPHSDYGMITLLTQDPIGGLELQKRDGEWVRAPFVPGTFVINLGDMFKVWTNDIYVSNLHRVVNRMGKERYSIPTFFNLDYDAPVHCLPTCQSPENPPKYEPIKSGDYLVSRFKAVQKFGRKVAELEAEAAAR</sequence>
<dbReference type="PANTHER" id="PTHR10209">
    <property type="entry name" value="OXIDOREDUCTASE, 2OG-FE II OXYGENASE FAMILY PROTEIN"/>
    <property type="match status" value="1"/>
</dbReference>
<comment type="caution">
    <text evidence="7">The sequence shown here is derived from an EMBL/GenBank/DDBJ whole genome shotgun (WGS) entry which is preliminary data.</text>
</comment>
<dbReference type="PANTHER" id="PTHR10209:SF881">
    <property type="entry name" value="FI07970P-RELATED"/>
    <property type="match status" value="1"/>
</dbReference>
<evidence type="ECO:0000256" key="4">
    <source>
        <dbReference type="ARBA" id="ARBA00023004"/>
    </source>
</evidence>
<dbReference type="InterPro" id="IPR027443">
    <property type="entry name" value="IPNS-like_sf"/>
</dbReference>
<dbReference type="InterPro" id="IPR044861">
    <property type="entry name" value="IPNS-like_FE2OG_OXY"/>
</dbReference>
<reference evidence="7 8" key="1">
    <citation type="submission" date="2020-03" db="EMBL/GenBank/DDBJ databases">
        <title>Roseomonas selenitidurans sp. nov. isolated from urban soil.</title>
        <authorList>
            <person name="Liu H."/>
        </authorList>
    </citation>
    <scope>NUCLEOTIDE SEQUENCE [LARGE SCALE GENOMIC DNA]</scope>
    <source>
        <strain evidence="7 8">BU-1</strain>
    </source>
</reference>
<dbReference type="SUPFAM" id="SSF51197">
    <property type="entry name" value="Clavaminate synthase-like"/>
    <property type="match status" value="1"/>
</dbReference>
<evidence type="ECO:0000256" key="3">
    <source>
        <dbReference type="ARBA" id="ARBA00023002"/>
    </source>
</evidence>
<organism evidence="7 8">
    <name type="scientific">Falsiroseomonas selenitidurans</name>
    <dbReference type="NCBI Taxonomy" id="2716335"/>
    <lineage>
        <taxon>Bacteria</taxon>
        <taxon>Pseudomonadati</taxon>
        <taxon>Pseudomonadota</taxon>
        <taxon>Alphaproteobacteria</taxon>
        <taxon>Acetobacterales</taxon>
        <taxon>Roseomonadaceae</taxon>
        <taxon>Falsiroseomonas</taxon>
    </lineage>
</organism>
<evidence type="ECO:0000313" key="7">
    <source>
        <dbReference type="EMBL" id="NKC33542.1"/>
    </source>
</evidence>
<comment type="similarity">
    <text evidence="1 5">Belongs to the iron/ascorbate-dependent oxidoreductase family.</text>
</comment>
<keyword evidence="8" id="KW-1185">Reference proteome</keyword>
<dbReference type="PROSITE" id="PS51471">
    <property type="entry name" value="FE2OG_OXY"/>
    <property type="match status" value="1"/>
</dbReference>
<dbReference type="Gene3D" id="2.60.120.330">
    <property type="entry name" value="B-lactam Antibiotic, Isopenicillin N Synthase, Chain"/>
    <property type="match status" value="1"/>
</dbReference>
<keyword evidence="4 5" id="KW-0408">Iron</keyword>
<dbReference type="InterPro" id="IPR026992">
    <property type="entry name" value="DIOX_N"/>
</dbReference>
<dbReference type="PRINTS" id="PR00682">
    <property type="entry name" value="IPNSYNTHASE"/>
</dbReference>
<dbReference type="Pfam" id="PF14226">
    <property type="entry name" value="DIOX_N"/>
    <property type="match status" value="1"/>
</dbReference>
<evidence type="ECO:0000256" key="2">
    <source>
        <dbReference type="ARBA" id="ARBA00022723"/>
    </source>
</evidence>
<feature type="domain" description="Fe2OG dioxygenase" evidence="6">
    <location>
        <begin position="188"/>
        <end position="290"/>
    </location>
</feature>
<name>A0ABX1E8M8_9PROT</name>
<evidence type="ECO:0000256" key="1">
    <source>
        <dbReference type="ARBA" id="ARBA00008056"/>
    </source>
</evidence>
<dbReference type="Pfam" id="PF03171">
    <property type="entry name" value="2OG-FeII_Oxy"/>
    <property type="match status" value="1"/>
</dbReference>
<evidence type="ECO:0000256" key="5">
    <source>
        <dbReference type="RuleBase" id="RU003682"/>
    </source>
</evidence>
<keyword evidence="3 5" id="KW-0560">Oxidoreductase</keyword>
<dbReference type="EMBL" id="JAAVNE010000047">
    <property type="protein sequence ID" value="NKC33542.1"/>
    <property type="molecule type" value="Genomic_DNA"/>
</dbReference>
<evidence type="ECO:0000259" key="6">
    <source>
        <dbReference type="PROSITE" id="PS51471"/>
    </source>
</evidence>
<protein>
    <submittedName>
        <fullName evidence="7">Isopenicillin N synthase family oxygenase</fullName>
    </submittedName>
</protein>